<evidence type="ECO:0000256" key="3">
    <source>
        <dbReference type="ARBA" id="ARBA00022448"/>
    </source>
</evidence>
<keyword evidence="5 8" id="KW-1133">Transmembrane helix</keyword>
<reference evidence="9" key="1">
    <citation type="journal article" date="2021" name="Mol. Ecol. Resour.">
        <title>Phylogenomic analyses of the genus Drosophila reveals genomic signals of climate adaptation.</title>
        <authorList>
            <person name="Li F."/>
            <person name="Rane R.V."/>
            <person name="Luria V."/>
            <person name="Xiong Z."/>
            <person name="Chen J."/>
            <person name="Li Z."/>
            <person name="Catullo R.A."/>
            <person name="Griffin P.C."/>
            <person name="Schiffer M."/>
            <person name="Pearce S."/>
            <person name="Lee S.F."/>
            <person name="McElroy K."/>
            <person name="Stocker A."/>
            <person name="Shirriffs J."/>
            <person name="Cockerell F."/>
            <person name="Coppin C."/>
            <person name="Sgro C.M."/>
            <person name="Karger A."/>
            <person name="Cain J.W."/>
            <person name="Weber J.A."/>
            <person name="Santpere G."/>
            <person name="Kirschner M.W."/>
            <person name="Hoffmann A.A."/>
            <person name="Oakeshott J.G."/>
            <person name="Zhang G."/>
        </authorList>
    </citation>
    <scope>NUCLEOTIDE SEQUENCE</scope>
    <source>
        <strain evidence="9">BGI-SZ-2011g</strain>
    </source>
</reference>
<evidence type="ECO:0000256" key="5">
    <source>
        <dbReference type="ARBA" id="ARBA00022989"/>
    </source>
</evidence>
<evidence type="ECO:0000256" key="7">
    <source>
        <dbReference type="SAM" id="MobiDB-lite"/>
    </source>
</evidence>
<feature type="transmembrane region" description="Helical" evidence="8">
    <location>
        <begin position="152"/>
        <end position="184"/>
    </location>
</feature>
<feature type="transmembrane region" description="Helical" evidence="8">
    <location>
        <begin position="125"/>
        <end position="145"/>
    </location>
</feature>
<evidence type="ECO:0000256" key="8">
    <source>
        <dbReference type="SAM" id="Phobius"/>
    </source>
</evidence>
<feature type="region of interest" description="Disordered" evidence="7">
    <location>
        <begin position="395"/>
        <end position="416"/>
    </location>
</feature>
<dbReference type="AlphaFoldDB" id="A0AAD4PGY3"/>
<keyword evidence="3" id="KW-0813">Transport</keyword>
<proteinExistence type="inferred from homology"/>
<dbReference type="InterPro" id="IPR051115">
    <property type="entry name" value="LAPTM_transporter"/>
</dbReference>
<evidence type="ECO:0000256" key="4">
    <source>
        <dbReference type="ARBA" id="ARBA00022692"/>
    </source>
</evidence>
<dbReference type="GO" id="GO:0012505">
    <property type="term" value="C:endomembrane system"/>
    <property type="evidence" value="ECO:0007669"/>
    <property type="project" value="UniProtKB-SubCell"/>
</dbReference>
<sequence>MFRIRVKMGPQRNHNNNNNGVGNGGGNGNHARLHKEFTCCFGLHVHTATLMIGLWHLFLNILALSVLAVIWRNPEMMDELESGAHDYTVDLSAPALPTPLSKVDPPYAYRDHSLNYRKRYQNFDMGGLVCTCMIAITLMMIYGIIKGKPSHLLPFFCLQLFDFAITTLTAAGYLCYLQAIHRIIAESHRLPWREKLLELPPEELVVVVLVVFVCIVFLKAYCIGIVWRCYKYLTLRQQHLRSLLPCVLPETVLHGGLGSGGFGAEERAYSTLLPNYDEAIAQYLKQAPPPSYQVAMSNYNNEDEGATGGANVVEAGGSTPLFVALDSGTVNTATNTDDSLDNNNDIPNNNNTVHVNANTPPMRRSEQAASSAESNEDNNVDDDVDLEIIDAGIDVGNLPPPPPPYNDVTDAQVQMPSPSRLNCQVNIPGQVPGRNESQA</sequence>
<accession>A0AAD4PGY3</accession>
<evidence type="ECO:0000256" key="2">
    <source>
        <dbReference type="ARBA" id="ARBA00010076"/>
    </source>
</evidence>
<keyword evidence="4 8" id="KW-0812">Transmembrane</keyword>
<dbReference type="PANTHER" id="PTHR12479">
    <property type="entry name" value="LYSOSOMAL-ASSOCIATED TRANSMEMBRANE PROTEIN"/>
    <property type="match status" value="1"/>
</dbReference>
<comment type="similarity">
    <text evidence="2">Belongs to the LAPTM4/LAPTM5 transporter family.</text>
</comment>
<feature type="compositionally biased region" description="Low complexity" evidence="7">
    <location>
        <begin position="333"/>
        <end position="360"/>
    </location>
</feature>
<feature type="region of interest" description="Disordered" evidence="7">
    <location>
        <begin position="333"/>
        <end position="381"/>
    </location>
</feature>
<evidence type="ECO:0000313" key="9">
    <source>
        <dbReference type="EMBL" id="KAH8355127.1"/>
    </source>
</evidence>
<feature type="transmembrane region" description="Helical" evidence="8">
    <location>
        <begin position="52"/>
        <end position="71"/>
    </location>
</feature>
<dbReference type="InterPro" id="IPR004687">
    <property type="entry name" value="LAPTM4/5"/>
</dbReference>
<gene>
    <name evidence="9" type="ORF">KR093_006426</name>
</gene>
<feature type="transmembrane region" description="Helical" evidence="8">
    <location>
        <begin position="204"/>
        <end position="227"/>
    </location>
</feature>
<dbReference type="Pfam" id="PF03821">
    <property type="entry name" value="Mtp"/>
    <property type="match status" value="1"/>
</dbReference>
<feature type="region of interest" description="Disordered" evidence="7">
    <location>
        <begin position="8"/>
        <end position="27"/>
    </location>
</feature>
<protein>
    <recommendedName>
        <fullName evidence="11">Tetraspanning orphan receptor</fullName>
    </recommendedName>
</protein>
<evidence type="ECO:0008006" key="11">
    <source>
        <dbReference type="Google" id="ProtNLM"/>
    </source>
</evidence>
<dbReference type="PANTHER" id="PTHR12479:SF10">
    <property type="entry name" value="LYSOSOMAL-ASSOCIATED TRANSMEMBRANE PROTEIN"/>
    <property type="match status" value="1"/>
</dbReference>
<name>A0AAD4PGY3_9MUSC</name>
<keyword evidence="10" id="KW-1185">Reference proteome</keyword>
<evidence type="ECO:0000256" key="1">
    <source>
        <dbReference type="ARBA" id="ARBA00004127"/>
    </source>
</evidence>
<dbReference type="EMBL" id="JAJJHW010003889">
    <property type="protein sequence ID" value="KAH8355127.1"/>
    <property type="molecule type" value="Genomic_DNA"/>
</dbReference>
<keyword evidence="6 8" id="KW-0472">Membrane</keyword>
<dbReference type="Proteomes" id="UP001200034">
    <property type="component" value="Unassembled WGS sequence"/>
</dbReference>
<comment type="subcellular location">
    <subcellularLocation>
        <location evidence="1">Endomembrane system</location>
        <topology evidence="1">Multi-pass membrane protein</topology>
    </subcellularLocation>
</comment>
<dbReference type="GO" id="GO:0005765">
    <property type="term" value="C:lysosomal membrane"/>
    <property type="evidence" value="ECO:0007669"/>
    <property type="project" value="TreeGrafter"/>
</dbReference>
<evidence type="ECO:0000313" key="10">
    <source>
        <dbReference type="Proteomes" id="UP001200034"/>
    </source>
</evidence>
<evidence type="ECO:0000256" key="6">
    <source>
        <dbReference type="ARBA" id="ARBA00023136"/>
    </source>
</evidence>
<organism evidence="9 10">
    <name type="scientific">Drosophila rubida</name>
    <dbReference type="NCBI Taxonomy" id="30044"/>
    <lineage>
        <taxon>Eukaryota</taxon>
        <taxon>Metazoa</taxon>
        <taxon>Ecdysozoa</taxon>
        <taxon>Arthropoda</taxon>
        <taxon>Hexapoda</taxon>
        <taxon>Insecta</taxon>
        <taxon>Pterygota</taxon>
        <taxon>Neoptera</taxon>
        <taxon>Endopterygota</taxon>
        <taxon>Diptera</taxon>
        <taxon>Brachycera</taxon>
        <taxon>Muscomorpha</taxon>
        <taxon>Ephydroidea</taxon>
        <taxon>Drosophilidae</taxon>
        <taxon>Drosophila</taxon>
    </lineage>
</organism>
<comment type="caution">
    <text evidence="9">The sequence shown here is derived from an EMBL/GenBank/DDBJ whole genome shotgun (WGS) entry which is preliminary data.</text>
</comment>